<name>A0AAW4VVL8_9FIRM</name>
<organism evidence="2 3">
    <name type="scientific">Agathobaculum butyriciproducens</name>
    <dbReference type="NCBI Taxonomy" id="1628085"/>
    <lineage>
        <taxon>Bacteria</taxon>
        <taxon>Bacillati</taxon>
        <taxon>Bacillota</taxon>
        <taxon>Clostridia</taxon>
        <taxon>Eubacteriales</taxon>
        <taxon>Butyricicoccaceae</taxon>
        <taxon>Agathobaculum</taxon>
    </lineage>
</organism>
<dbReference type="InterPro" id="IPR005025">
    <property type="entry name" value="FMN_Rdtase-like_dom"/>
</dbReference>
<dbReference type="PANTHER" id="PTHR43741">
    <property type="entry name" value="FMN-DEPENDENT NADH-AZOREDUCTASE 1"/>
    <property type="match status" value="1"/>
</dbReference>
<dbReference type="Gene3D" id="3.40.50.360">
    <property type="match status" value="1"/>
</dbReference>
<dbReference type="PANTHER" id="PTHR43741:SF4">
    <property type="entry name" value="FMN-DEPENDENT NADH:QUINONE OXIDOREDUCTASE"/>
    <property type="match status" value="1"/>
</dbReference>
<feature type="domain" description="NADPH-dependent FMN reductase-like" evidence="1">
    <location>
        <begin position="1"/>
        <end position="147"/>
    </location>
</feature>
<dbReference type="AlphaFoldDB" id="A0AAW4VVL8"/>
<sequence>MNITILYPHKRKTKSSTYGIAQMVLDRLLSGGTLHEFYLPQDMPHVCAGCYACMNGREDKCGGHEYMQKLIAAIDDSELIVFCAPTYVYHIPGQVKTLLDHFAYRWLVHRPDLSLMCKQALIITTAAGGGMKSTVRDLRDSMNYWGIGRTHVITQAVWGYDWSSLPENFMHKIEQKVEKTVSAIQKNAGNVTPCAKVKGLFYMYRLFHKKRKMNPADDEYWYEKGYVSGKPWKRGR</sequence>
<reference evidence="2 3" key="1">
    <citation type="submission" date="2021-10" db="EMBL/GenBank/DDBJ databases">
        <title>Anaerobic single-cell dispensing facilitates the cultivation of human gut bacteria.</title>
        <authorList>
            <person name="Afrizal A."/>
        </authorList>
    </citation>
    <scope>NUCLEOTIDE SEQUENCE [LARGE SCALE GENOMIC DNA]</scope>
    <source>
        <strain evidence="2 3">CLA-AA-H270</strain>
    </source>
</reference>
<evidence type="ECO:0000259" key="1">
    <source>
        <dbReference type="Pfam" id="PF03358"/>
    </source>
</evidence>
<dbReference type="GO" id="GO:0016491">
    <property type="term" value="F:oxidoreductase activity"/>
    <property type="evidence" value="ECO:0007669"/>
    <property type="project" value="InterPro"/>
</dbReference>
<proteinExistence type="predicted"/>
<gene>
    <name evidence="2" type="ORF">LKD22_07135</name>
</gene>
<keyword evidence="3" id="KW-1185">Reference proteome</keyword>
<dbReference type="GeneID" id="98659423"/>
<accession>A0AAW4VVL8</accession>
<dbReference type="Proteomes" id="UP001298753">
    <property type="component" value="Unassembled WGS sequence"/>
</dbReference>
<evidence type="ECO:0000313" key="2">
    <source>
        <dbReference type="EMBL" id="MCC2176900.1"/>
    </source>
</evidence>
<dbReference type="RefSeq" id="WP_227600680.1">
    <property type="nucleotide sequence ID" value="NZ_JAJEPX010000017.1"/>
</dbReference>
<dbReference type="EMBL" id="JAJEPX010000017">
    <property type="protein sequence ID" value="MCC2176900.1"/>
    <property type="molecule type" value="Genomic_DNA"/>
</dbReference>
<comment type="caution">
    <text evidence="2">The sequence shown here is derived from an EMBL/GenBank/DDBJ whole genome shotgun (WGS) entry which is preliminary data.</text>
</comment>
<dbReference type="Pfam" id="PF03358">
    <property type="entry name" value="FMN_red"/>
    <property type="match status" value="1"/>
</dbReference>
<dbReference type="SUPFAM" id="SSF52218">
    <property type="entry name" value="Flavoproteins"/>
    <property type="match status" value="1"/>
</dbReference>
<dbReference type="InterPro" id="IPR050104">
    <property type="entry name" value="FMN-dep_NADH:Q_OxRdtase_AzoR1"/>
</dbReference>
<evidence type="ECO:0000313" key="3">
    <source>
        <dbReference type="Proteomes" id="UP001298753"/>
    </source>
</evidence>
<dbReference type="InterPro" id="IPR029039">
    <property type="entry name" value="Flavoprotein-like_sf"/>
</dbReference>
<protein>
    <submittedName>
        <fullName evidence="2">NAD(P)H-dependent oxidoreductase</fullName>
    </submittedName>
</protein>